<dbReference type="Proteomes" id="UP000637002">
    <property type="component" value="Unassembled WGS sequence"/>
</dbReference>
<dbReference type="AlphaFoldDB" id="A0A916UJ38"/>
<reference evidence="2" key="2">
    <citation type="submission" date="2020-09" db="EMBL/GenBank/DDBJ databases">
        <authorList>
            <person name="Sun Q."/>
            <person name="Zhou Y."/>
        </authorList>
    </citation>
    <scope>NUCLEOTIDE SEQUENCE</scope>
    <source>
        <strain evidence="2">CGMCC 1.12919</strain>
    </source>
</reference>
<dbReference type="SUPFAM" id="SSF54593">
    <property type="entry name" value="Glyoxalase/Bleomycin resistance protein/Dihydroxybiphenyl dioxygenase"/>
    <property type="match status" value="1"/>
</dbReference>
<accession>A0A916UJ38</accession>
<dbReference type="Gene3D" id="3.10.180.10">
    <property type="entry name" value="2,3-Dihydroxybiphenyl 1,2-Dioxygenase, domain 1"/>
    <property type="match status" value="1"/>
</dbReference>
<name>A0A916UJ38_9HYPH</name>
<feature type="domain" description="Glyoxalase-like" evidence="1">
    <location>
        <begin position="4"/>
        <end position="180"/>
    </location>
</feature>
<organism evidence="2 3">
    <name type="scientific">Chelatococcus reniformis</name>
    <dbReference type="NCBI Taxonomy" id="1494448"/>
    <lineage>
        <taxon>Bacteria</taxon>
        <taxon>Pseudomonadati</taxon>
        <taxon>Pseudomonadota</taxon>
        <taxon>Alphaproteobacteria</taxon>
        <taxon>Hyphomicrobiales</taxon>
        <taxon>Chelatococcaceae</taxon>
        <taxon>Chelatococcus</taxon>
    </lineage>
</organism>
<evidence type="ECO:0000259" key="1">
    <source>
        <dbReference type="Pfam" id="PF13468"/>
    </source>
</evidence>
<reference evidence="2" key="1">
    <citation type="journal article" date="2014" name="Int. J. Syst. Evol. Microbiol.">
        <title>Complete genome sequence of Corynebacterium casei LMG S-19264T (=DSM 44701T), isolated from a smear-ripened cheese.</title>
        <authorList>
            <consortium name="US DOE Joint Genome Institute (JGI-PGF)"/>
            <person name="Walter F."/>
            <person name="Albersmeier A."/>
            <person name="Kalinowski J."/>
            <person name="Ruckert C."/>
        </authorList>
    </citation>
    <scope>NUCLEOTIDE SEQUENCE</scope>
    <source>
        <strain evidence="2">CGMCC 1.12919</strain>
    </source>
</reference>
<comment type="caution">
    <text evidence="2">The sequence shown here is derived from an EMBL/GenBank/DDBJ whole genome shotgun (WGS) entry which is preliminary data.</text>
</comment>
<dbReference type="InterPro" id="IPR029068">
    <property type="entry name" value="Glyas_Bleomycin-R_OHBP_Dase"/>
</dbReference>
<keyword evidence="3" id="KW-1185">Reference proteome</keyword>
<sequence>MLTLDHLTVVAPTLEAGVEHVRDQLGVEMVPGGTHREMGTYNCLLRIGDNTFLEVIAVDPEAPRAPTCWFGLGDSHAVARDWTAGRRLRAWVARADDLVRVLATHGALLGQRTRVSRGGRSWWFAVRPDGSLPADGAVPAAIDWGARRTPAPMMPESGVTLSSFTVEHPAPPALAALYDGLAIAGRPEIRPGPQCRLRATFRTPSGLRELS</sequence>
<dbReference type="RefSeq" id="WP_188610475.1">
    <property type="nucleotide sequence ID" value="NZ_BMGG01000006.1"/>
</dbReference>
<gene>
    <name evidence="2" type="ORF">GCM10010994_35020</name>
</gene>
<dbReference type="InterPro" id="IPR025870">
    <property type="entry name" value="Glyoxalase-like_dom"/>
</dbReference>
<protein>
    <submittedName>
        <fullName evidence="2">Riboflavin deaminase</fullName>
    </submittedName>
</protein>
<proteinExistence type="predicted"/>
<evidence type="ECO:0000313" key="2">
    <source>
        <dbReference type="EMBL" id="GGC73655.1"/>
    </source>
</evidence>
<dbReference type="Pfam" id="PF13468">
    <property type="entry name" value="Glyoxalase_3"/>
    <property type="match status" value="1"/>
</dbReference>
<dbReference type="EMBL" id="BMGG01000006">
    <property type="protein sequence ID" value="GGC73655.1"/>
    <property type="molecule type" value="Genomic_DNA"/>
</dbReference>
<evidence type="ECO:0000313" key="3">
    <source>
        <dbReference type="Proteomes" id="UP000637002"/>
    </source>
</evidence>